<evidence type="ECO:0000256" key="17">
    <source>
        <dbReference type="ARBA" id="ARBA00023180"/>
    </source>
</evidence>
<dbReference type="EMBL" id="JAJAGQ010000022">
    <property type="protein sequence ID" value="KAJ8529941.1"/>
    <property type="molecule type" value="Genomic_DNA"/>
</dbReference>
<evidence type="ECO:0000256" key="9">
    <source>
        <dbReference type="ARBA" id="ARBA00022734"/>
    </source>
</evidence>
<evidence type="ECO:0000313" key="25">
    <source>
        <dbReference type="EMBL" id="KAJ8529941.1"/>
    </source>
</evidence>
<dbReference type="SMART" id="SM00220">
    <property type="entry name" value="S_TKc"/>
    <property type="match status" value="1"/>
</dbReference>
<evidence type="ECO:0000256" key="2">
    <source>
        <dbReference type="ARBA" id="ARBA00008536"/>
    </source>
</evidence>
<comment type="similarity">
    <text evidence="3">In the C-terminal section; belongs to the protein kinase superfamily. Ser/Thr protein kinase family.</text>
</comment>
<evidence type="ECO:0000256" key="20">
    <source>
        <dbReference type="ARBA" id="ARBA00063357"/>
    </source>
</evidence>
<feature type="domain" description="Protein kinase" evidence="24">
    <location>
        <begin position="378"/>
        <end position="656"/>
    </location>
</feature>
<evidence type="ECO:0000256" key="15">
    <source>
        <dbReference type="ARBA" id="ARBA00023136"/>
    </source>
</evidence>
<comment type="subunit">
    <text evidence="20">Interacts with ABCG40.</text>
</comment>
<evidence type="ECO:0000256" key="1">
    <source>
        <dbReference type="ARBA" id="ARBA00004251"/>
    </source>
</evidence>
<dbReference type="FunFam" id="1.10.510.10:FF:000240">
    <property type="entry name" value="Lectin-domain containing receptor kinase A4.3"/>
    <property type="match status" value="1"/>
</dbReference>
<evidence type="ECO:0000256" key="22">
    <source>
        <dbReference type="SAM" id="MobiDB-lite"/>
    </source>
</evidence>
<keyword evidence="15 23" id="KW-0472">Membrane</keyword>
<comment type="function">
    <text evidence="19">Promotes hydrogen peroxide H(2)O(2) production and cell death.</text>
</comment>
<evidence type="ECO:0000256" key="23">
    <source>
        <dbReference type="SAM" id="Phobius"/>
    </source>
</evidence>
<accession>A0A9Q1L9C2</accession>
<evidence type="ECO:0000256" key="19">
    <source>
        <dbReference type="ARBA" id="ARBA00058818"/>
    </source>
</evidence>
<dbReference type="GO" id="GO:0004674">
    <property type="term" value="F:protein serine/threonine kinase activity"/>
    <property type="evidence" value="ECO:0007669"/>
    <property type="project" value="UniProtKB-KW"/>
</dbReference>
<sequence length="716" mass="79482">MVLSKILNILLILVLFLIPSFYSLNFNLTNINTSDANRSINVTGDAYISNQGIQVTPNERNVARGGKTGRATYIEPLQLWDKATGNLTDFTTHFSFVIDSNGNDSFADGLAFFMAPVGSSIPVGSGGSGLGLVDAKTETTSSHEPFVAIEFDTFQNTWDPSPVHVGINVNSMESVATKLWSNNITLGKKNDAWISYNASSKALEVVFTGFDKKYYRDKFSYVVDLKDYLPENVSFGFSASTGQLFQKNNVKSWDFNSSLSFDANKVPVHAEQPSASPPIQVQDPKDPPSQIQDPKDHPQEVLSTKKKGHKGLVVGSSIGLPILILGLITACCFLWKKKRKGDNKDHVFIDLTMDDEFEKGTCPKKFSYGELARATSNFAEGQKLGEGGFGDVYKGILKECNLYVAVKRLSKGSKQGIKEYASEVKIISRLRHRNLVQLIGWCHEKGQLHLVYELMPNASLDKHLFKEKSLLVWEIRWKIAQGIASALLYLHEEWEQCVVHRDIKASNVMLDSNFNVKLGDFGLARLVDHDKGSQTTMLAGTVGYMAPECVMNGKASKESDVYSFGIVALEIASGRRSIDIKAPEDQVRLVEWVWNLYGTGNLVEATDPRLRQMFNEKEMECLMVVGLWCAHPDNKLRPSIRQAIHFLNSEAQLPILPSRMPVATYSPPPLNMFSPSFSHTYEVNRTVGSEQEQTITYTISSSVYTSSAASSTKSLL</sequence>
<keyword evidence="26" id="KW-1185">Reference proteome</keyword>
<gene>
    <name evidence="25" type="ORF">K7X08_036776</name>
</gene>
<keyword evidence="17" id="KW-0325">Glycoprotein</keyword>
<evidence type="ECO:0000256" key="11">
    <source>
        <dbReference type="ARBA" id="ARBA00022777"/>
    </source>
</evidence>
<dbReference type="GO" id="GO:0002229">
    <property type="term" value="P:defense response to oomycetes"/>
    <property type="evidence" value="ECO:0007669"/>
    <property type="project" value="UniProtKB-ARBA"/>
</dbReference>
<dbReference type="OrthoDB" id="4062651at2759"/>
<dbReference type="InterPro" id="IPR050528">
    <property type="entry name" value="L-type_Lectin-RKs"/>
</dbReference>
<comment type="subcellular location">
    <subcellularLocation>
        <location evidence="1">Cell membrane</location>
        <topology evidence="1">Single-pass type I membrane protein</topology>
    </subcellularLocation>
</comment>
<reference evidence="26" key="1">
    <citation type="journal article" date="2023" name="Proc. Natl. Acad. Sci. U.S.A.">
        <title>Genomic and structural basis for evolution of tropane alkaloid biosynthesis.</title>
        <authorList>
            <person name="Wanga Y.-J."/>
            <person name="Taina T."/>
            <person name="Yua J.-Y."/>
            <person name="Lia J."/>
            <person name="Xua B."/>
            <person name="Chenc J."/>
            <person name="D'Auriad J.C."/>
            <person name="Huanga J.-P."/>
            <person name="Huanga S.-X."/>
        </authorList>
    </citation>
    <scope>NUCLEOTIDE SEQUENCE [LARGE SCALE GENOMIC DNA]</scope>
    <source>
        <strain evidence="26">cv. KIB-2019</strain>
    </source>
</reference>
<dbReference type="Gene3D" id="3.30.200.20">
    <property type="entry name" value="Phosphorylase Kinase, domain 1"/>
    <property type="match status" value="1"/>
</dbReference>
<dbReference type="GO" id="GO:0009626">
    <property type="term" value="P:plant-type hypersensitive response"/>
    <property type="evidence" value="ECO:0007669"/>
    <property type="project" value="UniProtKB-ARBA"/>
</dbReference>
<keyword evidence="12" id="KW-0611">Plant defense</keyword>
<proteinExistence type="inferred from homology"/>
<evidence type="ECO:0000259" key="24">
    <source>
        <dbReference type="PROSITE" id="PS50011"/>
    </source>
</evidence>
<keyword evidence="13 21" id="KW-0067">ATP-binding</keyword>
<evidence type="ECO:0000256" key="12">
    <source>
        <dbReference type="ARBA" id="ARBA00022821"/>
    </source>
</evidence>
<keyword evidence="5" id="KW-0723">Serine/threonine-protein kinase</keyword>
<dbReference type="AlphaFoldDB" id="A0A9Q1L9C2"/>
<dbReference type="PANTHER" id="PTHR27007">
    <property type="match status" value="1"/>
</dbReference>
<dbReference type="InterPro" id="IPR011009">
    <property type="entry name" value="Kinase-like_dom_sf"/>
</dbReference>
<evidence type="ECO:0000256" key="7">
    <source>
        <dbReference type="ARBA" id="ARBA00022692"/>
    </source>
</evidence>
<dbReference type="Proteomes" id="UP001152561">
    <property type="component" value="Unassembled WGS sequence"/>
</dbReference>
<dbReference type="Gene3D" id="1.10.510.10">
    <property type="entry name" value="Transferase(Phosphotransferase) domain 1"/>
    <property type="match status" value="1"/>
</dbReference>
<evidence type="ECO:0000256" key="4">
    <source>
        <dbReference type="ARBA" id="ARBA00022475"/>
    </source>
</evidence>
<evidence type="ECO:0000256" key="16">
    <source>
        <dbReference type="ARBA" id="ARBA00023170"/>
    </source>
</evidence>
<keyword evidence="7 23" id="KW-0812">Transmembrane</keyword>
<dbReference type="SUPFAM" id="SSF49899">
    <property type="entry name" value="Concanavalin A-like lectins/glucanases"/>
    <property type="match status" value="1"/>
</dbReference>
<dbReference type="CDD" id="cd06899">
    <property type="entry name" value="lectin_legume_LecRK_Arcelin_ConA"/>
    <property type="match status" value="1"/>
</dbReference>
<dbReference type="InterPro" id="IPR013320">
    <property type="entry name" value="ConA-like_dom_sf"/>
</dbReference>
<evidence type="ECO:0000256" key="6">
    <source>
        <dbReference type="ARBA" id="ARBA00022679"/>
    </source>
</evidence>
<dbReference type="PROSITE" id="PS00107">
    <property type="entry name" value="PROTEIN_KINASE_ATP"/>
    <property type="match status" value="1"/>
</dbReference>
<keyword evidence="9" id="KW-0430">Lectin</keyword>
<keyword evidence="10 21" id="KW-0547">Nucleotide-binding</keyword>
<name>A0A9Q1L9C2_9SOLA</name>
<evidence type="ECO:0000256" key="10">
    <source>
        <dbReference type="ARBA" id="ARBA00022741"/>
    </source>
</evidence>
<dbReference type="SUPFAM" id="SSF56112">
    <property type="entry name" value="Protein kinase-like (PK-like)"/>
    <property type="match status" value="1"/>
</dbReference>
<keyword evidence="16" id="KW-0675">Receptor</keyword>
<dbReference type="FunFam" id="2.60.120.200:FF:000103">
    <property type="entry name" value="L-type lectin-domain containing receptor kinase IX.1"/>
    <property type="match status" value="1"/>
</dbReference>
<feature type="transmembrane region" description="Helical" evidence="23">
    <location>
        <begin position="312"/>
        <end position="335"/>
    </location>
</feature>
<evidence type="ECO:0000256" key="3">
    <source>
        <dbReference type="ARBA" id="ARBA00010217"/>
    </source>
</evidence>
<dbReference type="InterPro" id="IPR008271">
    <property type="entry name" value="Ser/Thr_kinase_AS"/>
</dbReference>
<dbReference type="GO" id="GO:0030246">
    <property type="term" value="F:carbohydrate binding"/>
    <property type="evidence" value="ECO:0007669"/>
    <property type="project" value="UniProtKB-KW"/>
</dbReference>
<dbReference type="FunFam" id="3.30.200.20:FF:000168">
    <property type="entry name" value="L-type lectin-domain containing receptor kinase IX.1"/>
    <property type="match status" value="1"/>
</dbReference>
<dbReference type="Gene3D" id="2.60.120.200">
    <property type="match status" value="1"/>
</dbReference>
<evidence type="ECO:0000313" key="26">
    <source>
        <dbReference type="Proteomes" id="UP001152561"/>
    </source>
</evidence>
<dbReference type="InterPro" id="IPR000719">
    <property type="entry name" value="Prot_kinase_dom"/>
</dbReference>
<protein>
    <recommendedName>
        <fullName evidence="24">Protein kinase domain-containing protein</fullName>
    </recommendedName>
</protein>
<keyword evidence="6" id="KW-0808">Transferase</keyword>
<dbReference type="PROSITE" id="PS50011">
    <property type="entry name" value="PROTEIN_KINASE_DOM"/>
    <property type="match status" value="1"/>
</dbReference>
<feature type="binding site" evidence="21">
    <location>
        <position position="407"/>
    </location>
    <ligand>
        <name>ATP</name>
        <dbReference type="ChEBI" id="CHEBI:30616"/>
    </ligand>
</feature>
<keyword evidence="8" id="KW-0732">Signal</keyword>
<organism evidence="25 26">
    <name type="scientific">Anisodus acutangulus</name>
    <dbReference type="NCBI Taxonomy" id="402998"/>
    <lineage>
        <taxon>Eukaryota</taxon>
        <taxon>Viridiplantae</taxon>
        <taxon>Streptophyta</taxon>
        <taxon>Embryophyta</taxon>
        <taxon>Tracheophyta</taxon>
        <taxon>Spermatophyta</taxon>
        <taxon>Magnoliopsida</taxon>
        <taxon>eudicotyledons</taxon>
        <taxon>Gunneridae</taxon>
        <taxon>Pentapetalae</taxon>
        <taxon>asterids</taxon>
        <taxon>lamiids</taxon>
        <taxon>Solanales</taxon>
        <taxon>Solanaceae</taxon>
        <taxon>Solanoideae</taxon>
        <taxon>Hyoscyameae</taxon>
        <taxon>Anisodus</taxon>
    </lineage>
</organism>
<keyword evidence="4" id="KW-1003">Cell membrane</keyword>
<evidence type="ECO:0000256" key="18">
    <source>
        <dbReference type="ARBA" id="ARBA00058054"/>
    </source>
</evidence>
<dbReference type="GO" id="GO:0005886">
    <property type="term" value="C:plasma membrane"/>
    <property type="evidence" value="ECO:0007669"/>
    <property type="project" value="UniProtKB-SubCell"/>
</dbReference>
<evidence type="ECO:0000256" key="13">
    <source>
        <dbReference type="ARBA" id="ARBA00022840"/>
    </source>
</evidence>
<evidence type="ECO:0000256" key="21">
    <source>
        <dbReference type="PROSITE-ProRule" id="PRU10141"/>
    </source>
</evidence>
<dbReference type="InterPro" id="IPR001220">
    <property type="entry name" value="Legume_lectin_dom"/>
</dbReference>
<keyword evidence="14 23" id="KW-1133">Transmembrane helix</keyword>
<dbReference type="Pfam" id="PF00139">
    <property type="entry name" value="Lectin_legB"/>
    <property type="match status" value="1"/>
</dbReference>
<dbReference type="InterPro" id="IPR017441">
    <property type="entry name" value="Protein_kinase_ATP_BS"/>
</dbReference>
<comment type="caution">
    <text evidence="25">The sequence shown here is derived from an EMBL/GenBank/DDBJ whole genome shotgun (WGS) entry which is preliminary data.</text>
</comment>
<comment type="function">
    <text evidence="18">Involved in resistance response to the pathogenic oomycetes Phytophthora infestans and Phytophthora capsici.</text>
</comment>
<dbReference type="GO" id="GO:0005524">
    <property type="term" value="F:ATP binding"/>
    <property type="evidence" value="ECO:0007669"/>
    <property type="project" value="UniProtKB-UniRule"/>
</dbReference>
<feature type="region of interest" description="Disordered" evidence="22">
    <location>
        <begin position="269"/>
        <end position="304"/>
    </location>
</feature>
<evidence type="ECO:0000256" key="14">
    <source>
        <dbReference type="ARBA" id="ARBA00022989"/>
    </source>
</evidence>
<evidence type="ECO:0000256" key="5">
    <source>
        <dbReference type="ARBA" id="ARBA00022527"/>
    </source>
</evidence>
<dbReference type="CDD" id="cd14066">
    <property type="entry name" value="STKc_IRAK"/>
    <property type="match status" value="1"/>
</dbReference>
<keyword evidence="11" id="KW-0418">Kinase</keyword>
<comment type="similarity">
    <text evidence="2">In the N-terminal section; belongs to the leguminous lectin family.</text>
</comment>
<evidence type="ECO:0000256" key="8">
    <source>
        <dbReference type="ARBA" id="ARBA00022729"/>
    </source>
</evidence>
<dbReference type="PROSITE" id="PS00108">
    <property type="entry name" value="PROTEIN_KINASE_ST"/>
    <property type="match status" value="1"/>
</dbReference>
<dbReference type="Pfam" id="PF00069">
    <property type="entry name" value="Pkinase"/>
    <property type="match status" value="1"/>
</dbReference>